<gene>
    <name evidence="6" type="ORF">NCTC11214_03430</name>
</gene>
<dbReference type="KEGG" id="sof:NCTC11214_03430"/>
<protein>
    <submittedName>
        <fullName evidence="6">Putative transcriptional regulator</fullName>
    </submittedName>
</protein>
<dbReference type="InterPro" id="IPR036271">
    <property type="entry name" value="Tet_transcr_reg_TetR-rel_C_sf"/>
</dbReference>
<dbReference type="SUPFAM" id="SSF48498">
    <property type="entry name" value="Tetracyclin repressor-like, C-terminal domain"/>
    <property type="match status" value="1"/>
</dbReference>
<dbReference type="EMBL" id="LR134117">
    <property type="protein sequence ID" value="VDZ60496.1"/>
    <property type="molecule type" value="Genomic_DNA"/>
</dbReference>
<dbReference type="PANTHER" id="PTHR47506:SF7">
    <property type="entry name" value="TRANSCRIPTIONAL REGULATORY PROTEIN"/>
    <property type="match status" value="1"/>
</dbReference>
<keyword evidence="2 4" id="KW-0238">DNA-binding</keyword>
<evidence type="ECO:0000256" key="4">
    <source>
        <dbReference type="PROSITE-ProRule" id="PRU00335"/>
    </source>
</evidence>
<dbReference type="Pfam" id="PF00440">
    <property type="entry name" value="TetR_N"/>
    <property type="match status" value="1"/>
</dbReference>
<dbReference type="PROSITE" id="PS50977">
    <property type="entry name" value="HTH_TETR_2"/>
    <property type="match status" value="1"/>
</dbReference>
<evidence type="ECO:0000256" key="2">
    <source>
        <dbReference type="ARBA" id="ARBA00023125"/>
    </source>
</evidence>
<evidence type="ECO:0000313" key="7">
    <source>
        <dbReference type="Proteomes" id="UP000281391"/>
    </source>
</evidence>
<evidence type="ECO:0000259" key="5">
    <source>
        <dbReference type="PROSITE" id="PS50977"/>
    </source>
</evidence>
<dbReference type="Gene3D" id="1.10.357.10">
    <property type="entry name" value="Tetracycline Repressor, domain 2"/>
    <property type="match status" value="1"/>
</dbReference>
<organism evidence="6 7">
    <name type="scientific">Serratia odorifera</name>
    <dbReference type="NCBI Taxonomy" id="618"/>
    <lineage>
        <taxon>Bacteria</taxon>
        <taxon>Pseudomonadati</taxon>
        <taxon>Pseudomonadota</taxon>
        <taxon>Gammaproteobacteria</taxon>
        <taxon>Enterobacterales</taxon>
        <taxon>Yersiniaceae</taxon>
        <taxon>Serratia</taxon>
    </lineage>
</organism>
<evidence type="ECO:0000313" key="6">
    <source>
        <dbReference type="EMBL" id="VDZ60496.1"/>
    </source>
</evidence>
<sequence>MTTSGKTSAARQRILLTAHDLFYRDGIRATGIDRIINAAGVTKVTFYRHFASKNALIEAFLNYRHQQWLDWFRHTLAQQVTKRGDLFRALPPCLETWFNDGGFRGCAFINSAVELADLLPASLEIAQAHKQQMSEEIARYLPADNRQQRAAIVAMLVDGAIVKVQIEQQAQAALLTLAEALSALSLAWRAQ</sequence>
<dbReference type="GO" id="GO:0003677">
    <property type="term" value="F:DNA binding"/>
    <property type="evidence" value="ECO:0007669"/>
    <property type="project" value="UniProtKB-UniRule"/>
</dbReference>
<reference evidence="6 7" key="1">
    <citation type="submission" date="2018-12" db="EMBL/GenBank/DDBJ databases">
        <authorList>
            <consortium name="Pathogen Informatics"/>
        </authorList>
    </citation>
    <scope>NUCLEOTIDE SEQUENCE [LARGE SCALE GENOMIC DNA]</scope>
    <source>
        <strain evidence="6 7">NCTC11214</strain>
    </source>
</reference>
<evidence type="ECO:0000256" key="1">
    <source>
        <dbReference type="ARBA" id="ARBA00023015"/>
    </source>
</evidence>
<dbReference type="Proteomes" id="UP000281391">
    <property type="component" value="Chromosome"/>
</dbReference>
<evidence type="ECO:0000256" key="3">
    <source>
        <dbReference type="ARBA" id="ARBA00023163"/>
    </source>
</evidence>
<dbReference type="InterPro" id="IPR001647">
    <property type="entry name" value="HTH_TetR"/>
</dbReference>
<dbReference type="PRINTS" id="PR00455">
    <property type="entry name" value="HTHTETR"/>
</dbReference>
<proteinExistence type="predicted"/>
<dbReference type="PANTHER" id="PTHR47506">
    <property type="entry name" value="TRANSCRIPTIONAL REGULATORY PROTEIN"/>
    <property type="match status" value="1"/>
</dbReference>
<keyword evidence="1" id="KW-0805">Transcription regulation</keyword>
<name>A0A3S5D7N8_SEROD</name>
<dbReference type="RefSeq" id="WP_004960651.1">
    <property type="nucleotide sequence ID" value="NZ_LR134117.1"/>
</dbReference>
<dbReference type="InterPro" id="IPR009057">
    <property type="entry name" value="Homeodomain-like_sf"/>
</dbReference>
<accession>A0A3S5D7N8</accession>
<dbReference type="SUPFAM" id="SSF46689">
    <property type="entry name" value="Homeodomain-like"/>
    <property type="match status" value="1"/>
</dbReference>
<feature type="domain" description="HTH tetR-type" evidence="5">
    <location>
        <begin position="8"/>
        <end position="68"/>
    </location>
</feature>
<dbReference type="AlphaFoldDB" id="A0A3S5D7N8"/>
<keyword evidence="3" id="KW-0804">Transcription</keyword>
<feature type="DNA-binding region" description="H-T-H motif" evidence="4">
    <location>
        <begin position="31"/>
        <end position="50"/>
    </location>
</feature>